<dbReference type="AlphaFoldDB" id="A0AAD4KXP8"/>
<gene>
    <name evidence="1" type="ORF">BGW36DRAFT_426763</name>
</gene>
<dbReference type="GeneID" id="70250599"/>
<dbReference type="RefSeq" id="XP_046073546.1">
    <property type="nucleotide sequence ID" value="XM_046220312.1"/>
</dbReference>
<protein>
    <submittedName>
        <fullName evidence="1">Uncharacterized protein</fullName>
    </submittedName>
</protein>
<proteinExistence type="predicted"/>
<dbReference type="Proteomes" id="UP001201262">
    <property type="component" value="Unassembled WGS sequence"/>
</dbReference>
<accession>A0AAD4KXP8</accession>
<evidence type="ECO:0000313" key="1">
    <source>
        <dbReference type="EMBL" id="KAH8699082.1"/>
    </source>
</evidence>
<organism evidence="1 2">
    <name type="scientific">Talaromyces proteolyticus</name>
    <dbReference type="NCBI Taxonomy" id="1131652"/>
    <lineage>
        <taxon>Eukaryota</taxon>
        <taxon>Fungi</taxon>
        <taxon>Dikarya</taxon>
        <taxon>Ascomycota</taxon>
        <taxon>Pezizomycotina</taxon>
        <taxon>Eurotiomycetes</taxon>
        <taxon>Eurotiomycetidae</taxon>
        <taxon>Eurotiales</taxon>
        <taxon>Trichocomaceae</taxon>
        <taxon>Talaromyces</taxon>
        <taxon>Talaromyces sect. Bacilispori</taxon>
    </lineage>
</organism>
<reference evidence="1" key="1">
    <citation type="submission" date="2021-12" db="EMBL/GenBank/DDBJ databases">
        <title>Convergent genome expansion in fungi linked to evolution of root-endophyte symbiosis.</title>
        <authorList>
            <consortium name="DOE Joint Genome Institute"/>
            <person name="Ke Y.-H."/>
            <person name="Bonito G."/>
            <person name="Liao H.-L."/>
            <person name="Looney B."/>
            <person name="Rojas-Flechas A."/>
            <person name="Nash J."/>
            <person name="Hameed K."/>
            <person name="Schadt C."/>
            <person name="Martin F."/>
            <person name="Crous P.W."/>
            <person name="Miettinen O."/>
            <person name="Magnuson J.K."/>
            <person name="Labbe J."/>
            <person name="Jacobson D."/>
            <person name="Doktycz M.J."/>
            <person name="Veneault-Fourrey C."/>
            <person name="Kuo A."/>
            <person name="Mondo S."/>
            <person name="Calhoun S."/>
            <person name="Riley R."/>
            <person name="Ohm R."/>
            <person name="LaButti K."/>
            <person name="Andreopoulos B."/>
            <person name="Pangilinan J."/>
            <person name="Nolan M."/>
            <person name="Tritt A."/>
            <person name="Clum A."/>
            <person name="Lipzen A."/>
            <person name="Daum C."/>
            <person name="Barry K."/>
            <person name="Grigoriev I.V."/>
            <person name="Vilgalys R."/>
        </authorList>
    </citation>
    <scope>NUCLEOTIDE SEQUENCE</scope>
    <source>
        <strain evidence="1">PMI_201</strain>
    </source>
</reference>
<evidence type="ECO:0000313" key="2">
    <source>
        <dbReference type="Proteomes" id="UP001201262"/>
    </source>
</evidence>
<dbReference type="EMBL" id="JAJTJA010000005">
    <property type="protein sequence ID" value="KAH8699082.1"/>
    <property type="molecule type" value="Genomic_DNA"/>
</dbReference>
<comment type="caution">
    <text evidence="1">The sequence shown here is derived from an EMBL/GenBank/DDBJ whole genome shotgun (WGS) entry which is preliminary data.</text>
</comment>
<keyword evidence="2" id="KW-1185">Reference proteome</keyword>
<sequence length="64" mass="7382">METVSSPGSFPRQDVSARYIMRAKLQALLERLFPNQPDLNFDIRIADDVWSFDAPRKVTEAELE</sequence>
<name>A0AAD4KXP8_9EURO</name>